<dbReference type="Proteomes" id="UP000054495">
    <property type="component" value="Unassembled WGS sequence"/>
</dbReference>
<keyword evidence="3" id="KW-1185">Reference proteome</keyword>
<organism evidence="2 3">
    <name type="scientific">Ancylostoma ceylanicum</name>
    <dbReference type="NCBI Taxonomy" id="53326"/>
    <lineage>
        <taxon>Eukaryota</taxon>
        <taxon>Metazoa</taxon>
        <taxon>Ecdysozoa</taxon>
        <taxon>Nematoda</taxon>
        <taxon>Chromadorea</taxon>
        <taxon>Rhabditida</taxon>
        <taxon>Rhabditina</taxon>
        <taxon>Rhabditomorpha</taxon>
        <taxon>Strongyloidea</taxon>
        <taxon>Ancylostomatidae</taxon>
        <taxon>Ancylostomatinae</taxon>
        <taxon>Ancylostoma</taxon>
    </lineage>
</organism>
<dbReference type="Gene3D" id="3.30.420.10">
    <property type="entry name" value="Ribonuclease H-like superfamily/Ribonuclease H"/>
    <property type="match status" value="1"/>
</dbReference>
<name>A0A0D6L9K3_9BILA</name>
<proteinExistence type="predicted"/>
<dbReference type="GO" id="GO:0003676">
    <property type="term" value="F:nucleic acid binding"/>
    <property type="evidence" value="ECO:0007669"/>
    <property type="project" value="InterPro"/>
</dbReference>
<evidence type="ECO:0000259" key="1">
    <source>
        <dbReference type="PROSITE" id="PS50994"/>
    </source>
</evidence>
<sequence length="241" mass="27884">MIHLELITGVSTTAVINAFYRFVARRGAPESITCDNAPACKLGREILAQTMTNEDKSEKVQQFLARAEIEWKFITPYAPWQGGFYERLMQSVKRSMYKAIGKQVLDFEALYADYSHTWEKNIILSYPLKAKYHDGAQDEFYLPPEDRARLETRNQGIAALEMTYKITEKYWEVYQNNCFSELREYHKRSLKRGKSTQAKPRLGQYVLVMDANLPRNVWRIGQVTKTNSPGEVELPLPTGKI</sequence>
<feature type="domain" description="Integrase catalytic" evidence="1">
    <location>
        <begin position="1"/>
        <end position="151"/>
    </location>
</feature>
<dbReference type="InterPro" id="IPR036397">
    <property type="entry name" value="RNaseH_sf"/>
</dbReference>
<evidence type="ECO:0000313" key="2">
    <source>
        <dbReference type="EMBL" id="EPB68409.1"/>
    </source>
</evidence>
<accession>A0A0D6L9K3</accession>
<dbReference type="SUPFAM" id="SSF53098">
    <property type="entry name" value="Ribonuclease H-like"/>
    <property type="match status" value="1"/>
</dbReference>
<reference evidence="2 3" key="1">
    <citation type="submission" date="2013-05" db="EMBL/GenBank/DDBJ databases">
        <title>Draft genome of the parasitic nematode Anyclostoma ceylanicum.</title>
        <authorList>
            <person name="Mitreva M."/>
        </authorList>
    </citation>
    <scope>NUCLEOTIDE SEQUENCE [LARGE SCALE GENOMIC DNA]</scope>
</reference>
<dbReference type="InterPro" id="IPR040676">
    <property type="entry name" value="DUF5641"/>
</dbReference>
<dbReference type="PANTHER" id="PTHR47331">
    <property type="entry name" value="PHD-TYPE DOMAIN-CONTAINING PROTEIN"/>
    <property type="match status" value="1"/>
</dbReference>
<dbReference type="EMBL" id="KE125442">
    <property type="protein sequence ID" value="EPB68409.1"/>
    <property type="molecule type" value="Genomic_DNA"/>
</dbReference>
<dbReference type="InterPro" id="IPR012337">
    <property type="entry name" value="RNaseH-like_sf"/>
</dbReference>
<protein>
    <recommendedName>
        <fullName evidence="1">Integrase catalytic domain-containing protein</fullName>
    </recommendedName>
</protein>
<dbReference type="PROSITE" id="PS50994">
    <property type="entry name" value="INTEGRASE"/>
    <property type="match status" value="1"/>
</dbReference>
<dbReference type="GO" id="GO:0015074">
    <property type="term" value="P:DNA integration"/>
    <property type="evidence" value="ECO:0007669"/>
    <property type="project" value="InterPro"/>
</dbReference>
<dbReference type="Pfam" id="PF18701">
    <property type="entry name" value="DUF5641"/>
    <property type="match status" value="1"/>
</dbReference>
<dbReference type="AlphaFoldDB" id="A0A0D6L9K3"/>
<gene>
    <name evidence="2" type="ORF">ANCCEY_12499</name>
</gene>
<evidence type="ECO:0000313" key="3">
    <source>
        <dbReference type="Proteomes" id="UP000054495"/>
    </source>
</evidence>
<dbReference type="InterPro" id="IPR001584">
    <property type="entry name" value="Integrase_cat-core"/>
</dbReference>